<feature type="transmembrane region" description="Helical" evidence="1">
    <location>
        <begin position="154"/>
        <end position="172"/>
    </location>
</feature>
<evidence type="ECO:0000313" key="3">
    <source>
        <dbReference type="Proteomes" id="UP000216035"/>
    </source>
</evidence>
<dbReference type="OrthoDB" id="1452202at2"/>
<proteinExistence type="predicted"/>
<dbReference type="EMBL" id="NOXX01000177">
    <property type="protein sequence ID" value="OYQ45642.1"/>
    <property type="molecule type" value="Genomic_DNA"/>
</dbReference>
<dbReference type="RefSeq" id="WP_094485785.1">
    <property type="nucleotide sequence ID" value="NZ_NOXX01000177.1"/>
</dbReference>
<accession>A0A255ZW70</accession>
<dbReference type="Pfam" id="PF12679">
    <property type="entry name" value="ABC2_membrane_2"/>
    <property type="match status" value="1"/>
</dbReference>
<dbReference type="GO" id="GO:0005886">
    <property type="term" value="C:plasma membrane"/>
    <property type="evidence" value="ECO:0007669"/>
    <property type="project" value="UniProtKB-SubCell"/>
</dbReference>
<feature type="transmembrane region" description="Helical" evidence="1">
    <location>
        <begin position="253"/>
        <end position="272"/>
    </location>
</feature>
<dbReference type="PANTHER" id="PTHR37305:SF1">
    <property type="entry name" value="MEMBRANE PROTEIN"/>
    <property type="match status" value="1"/>
</dbReference>
<dbReference type="Proteomes" id="UP000216035">
    <property type="component" value="Unassembled WGS sequence"/>
</dbReference>
<dbReference type="GO" id="GO:0140359">
    <property type="term" value="F:ABC-type transporter activity"/>
    <property type="evidence" value="ECO:0007669"/>
    <property type="project" value="InterPro"/>
</dbReference>
<feature type="transmembrane region" description="Helical" evidence="1">
    <location>
        <begin position="177"/>
        <end position="196"/>
    </location>
</feature>
<comment type="caution">
    <text evidence="2">The sequence shown here is derived from an EMBL/GenBank/DDBJ whole genome shotgun (WGS) entry which is preliminary data.</text>
</comment>
<keyword evidence="3" id="KW-1185">Reference proteome</keyword>
<dbReference type="AlphaFoldDB" id="A0A255ZW70"/>
<keyword evidence="1" id="KW-0812">Transmembrane</keyword>
<protein>
    <submittedName>
        <fullName evidence="2">ABC transporter permease</fullName>
    </submittedName>
</protein>
<keyword evidence="1" id="KW-0472">Membrane</keyword>
<gene>
    <name evidence="2" type="ORF">CHX27_05620</name>
</gene>
<feature type="transmembrane region" description="Helical" evidence="1">
    <location>
        <begin position="20"/>
        <end position="38"/>
    </location>
</feature>
<dbReference type="PANTHER" id="PTHR37305">
    <property type="entry name" value="INTEGRAL MEMBRANE PROTEIN-RELATED"/>
    <property type="match status" value="1"/>
</dbReference>
<evidence type="ECO:0000313" key="2">
    <source>
        <dbReference type="EMBL" id="OYQ45642.1"/>
    </source>
</evidence>
<sequence>MKRLLSIEFQKIWLNNPSRILTITYFALLSLIALITAIKFDIGDFHFNIAEIGIFNFPYIWHFNTYFADYFKFFLAIVIVSMMANEYSYGTLKQNLIDGLSKKELVKSKVLTVFAMAAASTVFVFLLSLILGLIHSSFTEFRTIITDIDYLLGYFIKLSAFFSLCLFVGILVKRSAFALGFLIILYIATAILHAILRFKVLDTEIADAIMQFAPTNAISDIIVEPISRLSAVQQMGAQVGLESDKKFDVNYKAAAISLCWTAVFIIGSYRVLKRRDL</sequence>
<evidence type="ECO:0000256" key="1">
    <source>
        <dbReference type="SAM" id="Phobius"/>
    </source>
</evidence>
<keyword evidence="1" id="KW-1133">Transmembrane helix</keyword>
<feature type="transmembrane region" description="Helical" evidence="1">
    <location>
        <begin position="110"/>
        <end position="134"/>
    </location>
</feature>
<name>A0A255ZW70_9FLAO</name>
<reference evidence="2 3" key="1">
    <citation type="submission" date="2017-07" db="EMBL/GenBank/DDBJ databases">
        <title>Flavobacterium cyanobacteriorum sp. nov., isolated from cyanobacterial aggregates in a eutrophic lake.</title>
        <authorList>
            <person name="Cai H."/>
        </authorList>
    </citation>
    <scope>NUCLEOTIDE SEQUENCE [LARGE SCALE GENOMIC DNA]</scope>
    <source>
        <strain evidence="2 3">TH167</strain>
    </source>
</reference>
<organism evidence="2 3">
    <name type="scientific">Flavobacterium aurantiibacter</name>
    <dbReference type="NCBI Taxonomy" id="2023067"/>
    <lineage>
        <taxon>Bacteria</taxon>
        <taxon>Pseudomonadati</taxon>
        <taxon>Bacteroidota</taxon>
        <taxon>Flavobacteriia</taxon>
        <taxon>Flavobacteriales</taxon>
        <taxon>Flavobacteriaceae</taxon>
        <taxon>Flavobacterium</taxon>
    </lineage>
</organism>